<comment type="similarity">
    <text evidence="1 4">Belongs to the universal ribosomal protein uS11 family.</text>
</comment>
<evidence type="ECO:0000256" key="1">
    <source>
        <dbReference type="ARBA" id="ARBA00006194"/>
    </source>
</evidence>
<evidence type="ECO:0000313" key="8">
    <source>
        <dbReference type="Proteomes" id="UP001558632"/>
    </source>
</evidence>
<name>A0ABR3KK42_TRISP</name>
<reference evidence="7 8" key="1">
    <citation type="submission" date="2024-07" db="EMBL/GenBank/DDBJ databases">
        <title>Enhanced genomic and transcriptomic resources for Trichinella pseudospiralis and T. spiralis underpin the discovery of pronounced molecular differences between stages and species.</title>
        <authorList>
            <person name="Pasi K.K."/>
            <person name="La Rosa G."/>
            <person name="Gomez-Morales M.A."/>
            <person name="Tosini F."/>
            <person name="Sumanam S."/>
            <person name="Young N.D."/>
            <person name="Chang B.C."/>
            <person name="Robin G.B."/>
        </authorList>
    </citation>
    <scope>NUCLEOTIDE SEQUENCE [LARGE SCALE GENOMIC DNA]</scope>
    <source>
        <strain evidence="7">ISS534</strain>
    </source>
</reference>
<evidence type="ECO:0000256" key="3">
    <source>
        <dbReference type="ARBA" id="ARBA00023274"/>
    </source>
</evidence>
<comment type="caution">
    <text evidence="7">The sequence shown here is derived from an EMBL/GenBank/DDBJ whole genome shotgun (WGS) entry which is preliminary data.</text>
</comment>
<dbReference type="Pfam" id="PF00411">
    <property type="entry name" value="Ribosomal_S11"/>
    <property type="match status" value="1"/>
</dbReference>
<dbReference type="InterPro" id="IPR018102">
    <property type="entry name" value="Ribosomal_uS11_CS"/>
</dbReference>
<organism evidence="7 8">
    <name type="scientific">Trichinella spiralis</name>
    <name type="common">Trichina worm</name>
    <dbReference type="NCBI Taxonomy" id="6334"/>
    <lineage>
        <taxon>Eukaryota</taxon>
        <taxon>Metazoa</taxon>
        <taxon>Ecdysozoa</taxon>
        <taxon>Nematoda</taxon>
        <taxon>Enoplea</taxon>
        <taxon>Dorylaimia</taxon>
        <taxon>Trichinellida</taxon>
        <taxon>Trichinellidae</taxon>
        <taxon>Trichinella</taxon>
    </lineage>
</organism>
<dbReference type="Proteomes" id="UP001558632">
    <property type="component" value="Unassembled WGS sequence"/>
</dbReference>
<feature type="compositionally biased region" description="Basic residues" evidence="5">
    <location>
        <begin position="183"/>
        <end position="192"/>
    </location>
</feature>
<keyword evidence="6" id="KW-0472">Membrane</keyword>
<dbReference type="Gene3D" id="3.30.420.80">
    <property type="entry name" value="Ribosomal protein S11"/>
    <property type="match status" value="1"/>
</dbReference>
<evidence type="ECO:0000313" key="7">
    <source>
        <dbReference type="EMBL" id="KAL1240641.1"/>
    </source>
</evidence>
<keyword evidence="6" id="KW-1133">Transmembrane helix</keyword>
<dbReference type="EMBL" id="JBEUSY010000254">
    <property type="protein sequence ID" value="KAL1240641.1"/>
    <property type="molecule type" value="Genomic_DNA"/>
</dbReference>
<dbReference type="InterPro" id="IPR036967">
    <property type="entry name" value="Ribosomal_uS11_sf"/>
</dbReference>
<feature type="transmembrane region" description="Helical" evidence="6">
    <location>
        <begin position="46"/>
        <end position="65"/>
    </location>
</feature>
<keyword evidence="3 4" id="KW-0687">Ribonucleoprotein</keyword>
<evidence type="ECO:0000256" key="2">
    <source>
        <dbReference type="ARBA" id="ARBA00022980"/>
    </source>
</evidence>
<gene>
    <name evidence="7" type="ORF">TSPI_02351</name>
</gene>
<evidence type="ECO:0000256" key="4">
    <source>
        <dbReference type="RuleBase" id="RU003629"/>
    </source>
</evidence>
<dbReference type="SUPFAM" id="SSF53137">
    <property type="entry name" value="Translational machinery components"/>
    <property type="match status" value="1"/>
</dbReference>
<keyword evidence="8" id="KW-1185">Reference proteome</keyword>
<dbReference type="PROSITE" id="PS00054">
    <property type="entry name" value="RIBOSOMAL_S11"/>
    <property type="match status" value="1"/>
</dbReference>
<keyword evidence="6" id="KW-0812">Transmembrane</keyword>
<accession>A0ABR3KK42</accession>
<protein>
    <submittedName>
        <fullName evidence="7">Small ribosomal subunit protein</fullName>
    </submittedName>
</protein>
<proteinExistence type="inferred from homology"/>
<dbReference type="HAMAP" id="MF_01310">
    <property type="entry name" value="Ribosomal_uS11"/>
    <property type="match status" value="1"/>
</dbReference>
<evidence type="ECO:0000256" key="6">
    <source>
        <dbReference type="SAM" id="Phobius"/>
    </source>
</evidence>
<evidence type="ECO:0000256" key="5">
    <source>
        <dbReference type="SAM" id="MobiDB-lite"/>
    </source>
</evidence>
<sequence>MDYATVCHSFCTCWHLNLIYCKRICSYGKAVVICYDVIVENNVTPIYQTILIQALAQFICCIFIYNGTKKREEGRSTSCCQCGTAGSRRSRETICRVTGGMKVKADRDEASPYAAMLAAQDAAERCKALGITALHIKLRATGGTKTKTPGPGAQSALRALARSGMKIGRIEDVTPIPSDSTRRKGGRRGRRL</sequence>
<feature type="region of interest" description="Disordered" evidence="5">
    <location>
        <begin position="172"/>
        <end position="192"/>
    </location>
</feature>
<dbReference type="PANTHER" id="PTHR11759">
    <property type="entry name" value="40S RIBOSOMAL PROTEIN S14/30S RIBOSOMAL PROTEIN S11"/>
    <property type="match status" value="1"/>
</dbReference>
<keyword evidence="2 4" id="KW-0689">Ribosomal protein</keyword>
<dbReference type="InterPro" id="IPR001971">
    <property type="entry name" value="Ribosomal_uS11"/>
</dbReference>